<name>A0A501XTE7_9SPHN</name>
<dbReference type="Proteomes" id="UP000319897">
    <property type="component" value="Unassembled WGS sequence"/>
</dbReference>
<dbReference type="InterPro" id="IPR010432">
    <property type="entry name" value="RDD"/>
</dbReference>
<feature type="domain" description="RDD" evidence="6">
    <location>
        <begin position="22"/>
        <end position="172"/>
    </location>
</feature>
<keyword evidence="4 5" id="KW-0472">Membrane</keyword>
<feature type="transmembrane region" description="Helical" evidence="5">
    <location>
        <begin position="30"/>
        <end position="51"/>
    </location>
</feature>
<dbReference type="PANTHER" id="PTHR38480:SF1">
    <property type="entry name" value="SLR0254 PROTEIN"/>
    <property type="match status" value="1"/>
</dbReference>
<dbReference type="PANTHER" id="PTHR38480">
    <property type="entry name" value="SLR0254 PROTEIN"/>
    <property type="match status" value="1"/>
</dbReference>
<accession>A0A501XTE7</accession>
<feature type="transmembrane region" description="Helical" evidence="5">
    <location>
        <begin position="63"/>
        <end position="82"/>
    </location>
</feature>
<evidence type="ECO:0000313" key="7">
    <source>
        <dbReference type="EMBL" id="TPE63938.1"/>
    </source>
</evidence>
<sequence>MARAEARRILTPEGVPLGLRPADMGARIGAYLLDLLIVWSSMLLLALPLILGAVNIPGFAGEWVIIAIILIHFALSNGYFIVMEMGPRGATFGKRRAKLRVIATDGSRLTADAVIARNLMRNLEFSLPLSMLGGAASGSSLPALLGLLWTGVFLIFPFVSRDHQRVGDLLAGTLVVEMPPRDLQEPPAEIDGNWRFTDAELDIYGAHELQTLDDVLEVGDPQVMARVADAIRARTGIRRVGPDGPFLHAYRLALRERLQRGMLFGHLKERRVGSDVPG</sequence>
<comment type="subcellular location">
    <subcellularLocation>
        <location evidence="1">Membrane</location>
        <topology evidence="1">Multi-pass membrane protein</topology>
    </subcellularLocation>
</comment>
<dbReference type="RefSeq" id="WP_140926927.1">
    <property type="nucleotide sequence ID" value="NZ_VFSU01000011.1"/>
</dbReference>
<gene>
    <name evidence="7" type="ORF">FJQ54_03610</name>
</gene>
<reference evidence="7 8" key="1">
    <citation type="submission" date="2019-06" db="EMBL/GenBank/DDBJ databases">
        <authorList>
            <person name="Lee I."/>
            <person name="Jang G.I."/>
            <person name="Hwang C.Y."/>
        </authorList>
    </citation>
    <scope>NUCLEOTIDE SEQUENCE [LARGE SCALE GENOMIC DNA]</scope>
    <source>
        <strain evidence="7 8">PAMC 28131</strain>
    </source>
</reference>
<evidence type="ECO:0000313" key="8">
    <source>
        <dbReference type="Proteomes" id="UP000319897"/>
    </source>
</evidence>
<evidence type="ECO:0000256" key="2">
    <source>
        <dbReference type="ARBA" id="ARBA00022692"/>
    </source>
</evidence>
<dbReference type="Pfam" id="PF06271">
    <property type="entry name" value="RDD"/>
    <property type="match status" value="1"/>
</dbReference>
<proteinExistence type="predicted"/>
<dbReference type="EMBL" id="VFSU01000011">
    <property type="protein sequence ID" value="TPE63938.1"/>
    <property type="molecule type" value="Genomic_DNA"/>
</dbReference>
<protein>
    <submittedName>
        <fullName evidence="7">RDD family protein</fullName>
    </submittedName>
</protein>
<dbReference type="GO" id="GO:0016020">
    <property type="term" value="C:membrane"/>
    <property type="evidence" value="ECO:0007669"/>
    <property type="project" value="UniProtKB-SubCell"/>
</dbReference>
<evidence type="ECO:0000256" key="1">
    <source>
        <dbReference type="ARBA" id="ARBA00004141"/>
    </source>
</evidence>
<keyword evidence="2 5" id="KW-0812">Transmembrane</keyword>
<keyword evidence="3 5" id="KW-1133">Transmembrane helix</keyword>
<dbReference type="AlphaFoldDB" id="A0A501XTE7"/>
<dbReference type="OrthoDB" id="9787732at2"/>
<evidence type="ECO:0000256" key="5">
    <source>
        <dbReference type="SAM" id="Phobius"/>
    </source>
</evidence>
<comment type="caution">
    <text evidence="7">The sequence shown here is derived from an EMBL/GenBank/DDBJ whole genome shotgun (WGS) entry which is preliminary data.</text>
</comment>
<keyword evidence="8" id="KW-1185">Reference proteome</keyword>
<evidence type="ECO:0000256" key="3">
    <source>
        <dbReference type="ARBA" id="ARBA00022989"/>
    </source>
</evidence>
<evidence type="ECO:0000256" key="4">
    <source>
        <dbReference type="ARBA" id="ARBA00023136"/>
    </source>
</evidence>
<evidence type="ECO:0000259" key="6">
    <source>
        <dbReference type="Pfam" id="PF06271"/>
    </source>
</evidence>
<organism evidence="7 8">
    <name type="scientific">Sandaracinobacter neustonicus</name>
    <dbReference type="NCBI Taxonomy" id="1715348"/>
    <lineage>
        <taxon>Bacteria</taxon>
        <taxon>Pseudomonadati</taxon>
        <taxon>Pseudomonadota</taxon>
        <taxon>Alphaproteobacteria</taxon>
        <taxon>Sphingomonadales</taxon>
        <taxon>Sphingosinicellaceae</taxon>
        <taxon>Sandaracinobacter</taxon>
    </lineage>
</organism>